<gene>
    <name evidence="2" type="ORF">HMPREF1090_03618</name>
</gene>
<name>A0A0E2H879_9FIRM</name>
<dbReference type="Proteomes" id="UP000013085">
    <property type="component" value="Unassembled WGS sequence"/>
</dbReference>
<comment type="caution">
    <text evidence="2">The sequence shown here is derived from an EMBL/GenBank/DDBJ whole genome shotgun (WGS) entry which is preliminary data.</text>
</comment>
<accession>A0A0E2H879</accession>
<organism evidence="2 3">
    <name type="scientific">[Clostridium] clostridioforme 90A8</name>
    <dbReference type="NCBI Taxonomy" id="999408"/>
    <lineage>
        <taxon>Bacteria</taxon>
        <taxon>Bacillati</taxon>
        <taxon>Bacillota</taxon>
        <taxon>Clostridia</taxon>
        <taxon>Lachnospirales</taxon>
        <taxon>Lachnospiraceae</taxon>
        <taxon>Enterocloster</taxon>
    </lineage>
</organism>
<feature type="domain" description="Putative zinc-ribbon" evidence="1">
    <location>
        <begin position="4"/>
        <end position="27"/>
    </location>
</feature>
<dbReference type="Pfam" id="PF13248">
    <property type="entry name" value="Zn_ribbon_3"/>
    <property type="match status" value="1"/>
</dbReference>
<dbReference type="HOGENOM" id="CLU_1308316_0_0_9"/>
<protein>
    <recommendedName>
        <fullName evidence="1">Putative zinc-ribbon domain-containing protein</fullName>
    </recommendedName>
</protein>
<sequence length="215" mass="24171">MALIKCPECGKDVSERASCCPNCGYPINELSKNDNLEPLVGISIEDSNVLYYNSKNLEIEQYGKQLVKDGLSSFLVTDVIKDTSPALLIGHNKLTKTIIAKITAQNESQLRQFKQCYDVCKQTVITSQSPSKVIDKKQKCCPQCKGTNLQYLGNENMGSREAKTKITTGLNLNPLKPFTLFNHKEKIVKKEKPGIDFDRWRCQDCGKVFTTIKQQ</sequence>
<dbReference type="InterPro" id="IPR059113">
    <property type="entry name" value="Znf_ribbon"/>
</dbReference>
<evidence type="ECO:0000313" key="3">
    <source>
        <dbReference type="Proteomes" id="UP000013085"/>
    </source>
</evidence>
<evidence type="ECO:0000259" key="1">
    <source>
        <dbReference type="Pfam" id="PF13248"/>
    </source>
</evidence>
<dbReference type="RefSeq" id="WP_002593713.1">
    <property type="nucleotide sequence ID" value="NZ_KB850979.1"/>
</dbReference>
<reference evidence="2 3" key="1">
    <citation type="submission" date="2013-01" db="EMBL/GenBank/DDBJ databases">
        <title>The Genome Sequence of Clostridium clostridioforme 90A8.</title>
        <authorList>
            <consortium name="The Broad Institute Genome Sequencing Platform"/>
            <person name="Earl A."/>
            <person name="Ward D."/>
            <person name="Feldgarden M."/>
            <person name="Gevers D."/>
            <person name="Courvalin P."/>
            <person name="Lambert T."/>
            <person name="Walker B."/>
            <person name="Young S.K."/>
            <person name="Zeng Q."/>
            <person name="Gargeya S."/>
            <person name="Fitzgerald M."/>
            <person name="Haas B."/>
            <person name="Abouelleil A."/>
            <person name="Alvarado L."/>
            <person name="Arachchi H.M."/>
            <person name="Berlin A.M."/>
            <person name="Chapman S.B."/>
            <person name="Dewar J."/>
            <person name="Goldberg J."/>
            <person name="Griggs A."/>
            <person name="Gujja S."/>
            <person name="Hansen M."/>
            <person name="Howarth C."/>
            <person name="Imamovic A."/>
            <person name="Larimer J."/>
            <person name="McCowan C."/>
            <person name="Murphy C."/>
            <person name="Neiman D."/>
            <person name="Pearson M."/>
            <person name="Priest M."/>
            <person name="Roberts A."/>
            <person name="Saif S."/>
            <person name="Shea T."/>
            <person name="Sisk P."/>
            <person name="Sykes S."/>
            <person name="Wortman J."/>
            <person name="Nusbaum C."/>
            <person name="Birren B."/>
        </authorList>
    </citation>
    <scope>NUCLEOTIDE SEQUENCE [LARGE SCALE GENOMIC DNA]</scope>
    <source>
        <strain evidence="2 3">90A8</strain>
    </source>
</reference>
<evidence type="ECO:0000313" key="2">
    <source>
        <dbReference type="EMBL" id="ENZ12487.1"/>
    </source>
</evidence>
<dbReference type="EMBL" id="AGYR01000039">
    <property type="protein sequence ID" value="ENZ12487.1"/>
    <property type="molecule type" value="Genomic_DNA"/>
</dbReference>
<proteinExistence type="predicted"/>
<dbReference type="AlphaFoldDB" id="A0A0E2H879"/>